<evidence type="ECO:0000313" key="1">
    <source>
        <dbReference type="EMBL" id="SIT46075.1"/>
    </source>
</evidence>
<evidence type="ECO:0000313" key="2">
    <source>
        <dbReference type="Proteomes" id="UP000195569"/>
    </source>
</evidence>
<organism evidence="1 2">
    <name type="scientific">Paraburkholderia piptadeniae</name>
    <dbReference type="NCBI Taxonomy" id="1701573"/>
    <lineage>
        <taxon>Bacteria</taxon>
        <taxon>Pseudomonadati</taxon>
        <taxon>Pseudomonadota</taxon>
        <taxon>Betaproteobacteria</taxon>
        <taxon>Burkholderiales</taxon>
        <taxon>Burkholderiaceae</taxon>
        <taxon>Paraburkholderia</taxon>
    </lineage>
</organism>
<accession>A0A1N7SF93</accession>
<dbReference type="EMBL" id="CYGY02000050">
    <property type="protein sequence ID" value="SIT46075.1"/>
    <property type="molecule type" value="Genomic_DNA"/>
</dbReference>
<keyword evidence="2" id="KW-1185">Reference proteome</keyword>
<proteinExistence type="predicted"/>
<reference evidence="1" key="1">
    <citation type="submission" date="2016-12" db="EMBL/GenBank/DDBJ databases">
        <authorList>
            <person name="Moulin L."/>
        </authorList>
    </citation>
    <scope>NUCLEOTIDE SEQUENCE [LARGE SCALE GENOMIC DNA]</scope>
    <source>
        <strain evidence="1">STM 7183</strain>
    </source>
</reference>
<protein>
    <submittedName>
        <fullName evidence="1">Uncharacterized protein</fullName>
    </submittedName>
</protein>
<dbReference type="AlphaFoldDB" id="A0A1N7SF93"/>
<name>A0A1N7SF93_9BURK</name>
<comment type="caution">
    <text evidence="1">The sequence shown here is derived from an EMBL/GenBank/DDBJ whole genome shotgun (WGS) entry which is preliminary data.</text>
</comment>
<dbReference type="Proteomes" id="UP000195569">
    <property type="component" value="Unassembled WGS sequence"/>
</dbReference>
<gene>
    <name evidence="1" type="ORF">BN2476_500027</name>
</gene>
<sequence>MPLGSRAMTFLTGFHVLHKTRFGSFKRLFCDEDLTLIPHDRMSLMGRLLPDAADYQGNNGEGTMSRPGSITSDRSMVRCLYRWHLRQL</sequence>